<keyword evidence="5" id="KW-0472">Membrane</keyword>
<evidence type="ECO:0000256" key="5">
    <source>
        <dbReference type="ARBA" id="ARBA00023136"/>
    </source>
</evidence>
<organism evidence="7 8">
    <name type="scientific">Selenobaculum gibii</name>
    <dbReference type="NCBI Taxonomy" id="3054208"/>
    <lineage>
        <taxon>Bacteria</taxon>
        <taxon>Bacillati</taxon>
        <taxon>Bacillota</taxon>
        <taxon>Negativicutes</taxon>
        <taxon>Selenomonadales</taxon>
        <taxon>Selenomonadaceae</taxon>
        <taxon>Selenobaculum</taxon>
    </lineage>
</organism>
<keyword evidence="8" id="KW-1185">Reference proteome</keyword>
<protein>
    <submittedName>
        <fullName evidence="7">SLC13 family permease</fullName>
    </submittedName>
</protein>
<dbReference type="GO" id="GO:0055085">
    <property type="term" value="P:transmembrane transport"/>
    <property type="evidence" value="ECO:0007669"/>
    <property type="project" value="InterPro"/>
</dbReference>
<dbReference type="GO" id="GO:0016020">
    <property type="term" value="C:membrane"/>
    <property type="evidence" value="ECO:0007669"/>
    <property type="project" value="UniProtKB-SubCell"/>
</dbReference>
<proteinExistence type="predicted"/>
<dbReference type="InterPro" id="IPR004680">
    <property type="entry name" value="Cit_transptr-like_dom"/>
</dbReference>
<sequence length="80" mass="8534">MIAIMLVAAILSSIRSNKGTTDVIIGICSVAKIPVSRQLMPLAFAAGFGGIMTMIGTPPNIIVTGTLEWKKWCGQIQIFK</sequence>
<accession>A0A9Y2AGV7</accession>
<dbReference type="Pfam" id="PF03600">
    <property type="entry name" value="CitMHS"/>
    <property type="match status" value="1"/>
</dbReference>
<evidence type="ECO:0000256" key="2">
    <source>
        <dbReference type="ARBA" id="ARBA00022448"/>
    </source>
</evidence>
<evidence type="ECO:0000256" key="4">
    <source>
        <dbReference type="ARBA" id="ARBA00022989"/>
    </source>
</evidence>
<dbReference type="Proteomes" id="UP001243623">
    <property type="component" value="Chromosome"/>
</dbReference>
<keyword evidence="4" id="KW-1133">Transmembrane helix</keyword>
<evidence type="ECO:0000256" key="3">
    <source>
        <dbReference type="ARBA" id="ARBA00022692"/>
    </source>
</evidence>
<dbReference type="EMBL" id="CP120678">
    <property type="protein sequence ID" value="WIW69839.1"/>
    <property type="molecule type" value="Genomic_DNA"/>
</dbReference>
<keyword evidence="3" id="KW-0812">Transmembrane</keyword>
<evidence type="ECO:0000259" key="6">
    <source>
        <dbReference type="Pfam" id="PF03600"/>
    </source>
</evidence>
<gene>
    <name evidence="7" type="ORF">P3F81_07895</name>
</gene>
<evidence type="ECO:0000256" key="1">
    <source>
        <dbReference type="ARBA" id="ARBA00004141"/>
    </source>
</evidence>
<name>A0A9Y2AGV7_9FIRM</name>
<dbReference type="RefSeq" id="WP_309320264.1">
    <property type="nucleotide sequence ID" value="NZ_CP120678.1"/>
</dbReference>
<evidence type="ECO:0000313" key="8">
    <source>
        <dbReference type="Proteomes" id="UP001243623"/>
    </source>
</evidence>
<keyword evidence="2" id="KW-0813">Transport</keyword>
<evidence type="ECO:0000313" key="7">
    <source>
        <dbReference type="EMBL" id="WIW69839.1"/>
    </source>
</evidence>
<comment type="subcellular location">
    <subcellularLocation>
        <location evidence="1">Membrane</location>
        <topology evidence="1">Multi-pass membrane protein</topology>
    </subcellularLocation>
</comment>
<dbReference type="KEGG" id="sgbi:P3F81_07895"/>
<dbReference type="AlphaFoldDB" id="A0A9Y2AGV7"/>
<reference evidence="7" key="1">
    <citation type="submission" date="2023-03" db="EMBL/GenBank/DDBJ databases">
        <title>Selenobaculum gbiensis gen. nov. sp. nov., a new bacterium isolated from the gut microbiota of IBD patient.</title>
        <authorList>
            <person name="Yeo S."/>
            <person name="Park H."/>
            <person name="Huh C.S."/>
        </authorList>
    </citation>
    <scope>NUCLEOTIDE SEQUENCE</scope>
    <source>
        <strain evidence="7">ICN-92133</strain>
    </source>
</reference>
<feature type="domain" description="Citrate transporter-like" evidence="6">
    <location>
        <begin position="1"/>
        <end position="65"/>
    </location>
</feature>